<dbReference type="EMBL" id="RJSG01000002">
    <property type="protein sequence ID" value="RNL78408.1"/>
    <property type="molecule type" value="Genomic_DNA"/>
</dbReference>
<feature type="transmembrane region" description="Helical" evidence="2">
    <location>
        <begin position="215"/>
        <end position="237"/>
    </location>
</feature>
<protein>
    <submittedName>
        <fullName evidence="3">Sortase</fullName>
    </submittedName>
</protein>
<evidence type="ECO:0000313" key="3">
    <source>
        <dbReference type="EMBL" id="RNL78408.1"/>
    </source>
</evidence>
<evidence type="ECO:0000256" key="2">
    <source>
        <dbReference type="SAM" id="Phobius"/>
    </source>
</evidence>
<name>A0A3N0DRZ5_9ACTN</name>
<proteinExistence type="predicted"/>
<keyword evidence="2" id="KW-1133">Transmembrane helix</keyword>
<evidence type="ECO:0000313" key="4">
    <source>
        <dbReference type="Proteomes" id="UP000277094"/>
    </source>
</evidence>
<organism evidence="3 4">
    <name type="scientific">Nocardioides marmorisolisilvae</name>
    <dbReference type="NCBI Taxonomy" id="1542737"/>
    <lineage>
        <taxon>Bacteria</taxon>
        <taxon>Bacillati</taxon>
        <taxon>Actinomycetota</taxon>
        <taxon>Actinomycetes</taxon>
        <taxon>Propionibacteriales</taxon>
        <taxon>Nocardioidaceae</taxon>
        <taxon>Nocardioides</taxon>
    </lineage>
</organism>
<keyword evidence="2" id="KW-0472">Membrane</keyword>
<keyword evidence="1" id="KW-0378">Hydrolase</keyword>
<comment type="caution">
    <text evidence="3">The sequence shown here is derived from an EMBL/GenBank/DDBJ whole genome shotgun (WGS) entry which is preliminary data.</text>
</comment>
<gene>
    <name evidence="3" type="ORF">EFL95_04730</name>
</gene>
<feature type="transmembrane region" description="Helical" evidence="2">
    <location>
        <begin position="6"/>
        <end position="29"/>
    </location>
</feature>
<reference evidence="3 4" key="1">
    <citation type="submission" date="2018-11" db="EMBL/GenBank/DDBJ databases">
        <authorList>
            <person name="Li F."/>
        </authorList>
    </citation>
    <scope>NUCLEOTIDE SEQUENCE [LARGE SCALE GENOMIC DNA]</scope>
    <source>
        <strain evidence="3 4">KIS18-7</strain>
    </source>
</reference>
<dbReference type="InterPro" id="IPR005754">
    <property type="entry name" value="Sortase"/>
</dbReference>
<dbReference type="SUPFAM" id="SSF63817">
    <property type="entry name" value="Sortase"/>
    <property type="match status" value="1"/>
</dbReference>
<dbReference type="Gene3D" id="2.40.260.10">
    <property type="entry name" value="Sortase"/>
    <property type="match status" value="1"/>
</dbReference>
<sequence>MPLGYAALSAWMLTTVGLVLLAFVGFLLLGSSVQANRAQDVAYSKIREQLADGIAPVSGVVAAGTPIGVLEIPALDLHQALLQGSTSEQTVDGPGLKSDTAFPGATGNSLIVGRRATFGAPFRHLARLKVGDEITVVTGLGKAVFTVDVVRHSDDPTSTVPAAASRITLVTSDPALTPTRQIVVSAALVGTPYPAATTPVARDGEAPGQRTWDRAIFVLLWTQLLLVVAWATTRLALRFGHRAVWIGAVPVVLFVLWNLFEGVAVLLPNTL</sequence>
<dbReference type="Proteomes" id="UP000277094">
    <property type="component" value="Unassembled WGS sequence"/>
</dbReference>
<evidence type="ECO:0000256" key="1">
    <source>
        <dbReference type="ARBA" id="ARBA00022801"/>
    </source>
</evidence>
<keyword evidence="4" id="KW-1185">Reference proteome</keyword>
<feature type="transmembrane region" description="Helical" evidence="2">
    <location>
        <begin position="243"/>
        <end position="267"/>
    </location>
</feature>
<dbReference type="GO" id="GO:0016787">
    <property type="term" value="F:hydrolase activity"/>
    <property type="evidence" value="ECO:0007669"/>
    <property type="project" value="UniProtKB-KW"/>
</dbReference>
<dbReference type="AlphaFoldDB" id="A0A3N0DRZ5"/>
<accession>A0A3N0DRZ5</accession>
<keyword evidence="2" id="KW-0812">Transmembrane</keyword>
<dbReference type="InterPro" id="IPR023365">
    <property type="entry name" value="Sortase_dom-sf"/>
</dbReference>
<dbReference type="Pfam" id="PF04203">
    <property type="entry name" value="Sortase"/>
    <property type="match status" value="1"/>
</dbReference>